<dbReference type="PANTHER" id="PTHR43266">
    <property type="entry name" value="MACROLIDE-EFFLUX PROTEIN"/>
    <property type="match status" value="1"/>
</dbReference>
<dbReference type="EMBL" id="CP000227">
    <property type="protein sequence ID" value="ACM12881.1"/>
    <property type="molecule type" value="Genomic_DNA"/>
</dbReference>
<dbReference type="AlphaFoldDB" id="B9J1U5"/>
<proteinExistence type="predicted"/>
<evidence type="ECO:0000313" key="10">
    <source>
        <dbReference type="Proteomes" id="UP000000441"/>
    </source>
</evidence>
<keyword evidence="2" id="KW-0813">Transport</keyword>
<feature type="transmembrane region" description="Helical" evidence="7">
    <location>
        <begin position="131"/>
        <end position="155"/>
    </location>
</feature>
<dbReference type="PROSITE" id="PS50850">
    <property type="entry name" value="MFS"/>
    <property type="match status" value="1"/>
</dbReference>
<feature type="transmembrane region" description="Helical" evidence="7">
    <location>
        <begin position="198"/>
        <end position="218"/>
    </location>
</feature>
<comment type="subcellular location">
    <subcellularLocation>
        <location evidence="1">Cell membrane</location>
        <topology evidence="1">Multi-pass membrane protein</topology>
    </subcellularLocation>
</comment>
<dbReference type="CDD" id="cd06173">
    <property type="entry name" value="MFS_MefA_like"/>
    <property type="match status" value="1"/>
</dbReference>
<evidence type="ECO:0000256" key="2">
    <source>
        <dbReference type="ARBA" id="ARBA00022448"/>
    </source>
</evidence>
<sequence length="428" mass="47162">MTSIGRIIFKFLYNKGGINSVKLMQERSLTVKTTFTKEYKIFILGLLISRIGDSLYTFALPWIAYQLTGSAVIMSSLFAINVLPIVLFGPLVGVIIDRYDRKKLLLVADITNIILVSLVPILHSLHLLQIWHLYIITFMLAVMSMLFDVTTVTVIPQIAGASLTKANSFYQMVNQLASLFGPMIAGVFISFIGGFQMLWINVLSFIATLIAVILLPSMKTVNKKCQDKNTLQNVLADLVNGCKWLKNDRLNLALSFQAMIGNFGASAVLGVFMYYLLSTLQLTPEQSGFNYLLIGIGGLLGSLIAVPLEKRLQRGLLIPLLLFVGAIGLTFALWSRYWLAPGIAFGIAMTCNIAWNTIVATVRQETVPSNMQGRVLGFSRVLTRLAMPLGALVGGIISAYNPVFVFALAAFTKLIEVFIALYSPIRKL</sequence>
<feature type="transmembrane region" description="Helical" evidence="7">
    <location>
        <begin position="340"/>
        <end position="360"/>
    </location>
</feature>
<keyword evidence="5 7" id="KW-1133">Transmembrane helix</keyword>
<dbReference type="Proteomes" id="UP000000441">
    <property type="component" value="Chromosome"/>
</dbReference>
<name>B9J1U5_BACCQ</name>
<feature type="transmembrane region" description="Helical" evidence="7">
    <location>
        <begin position="252"/>
        <end position="277"/>
    </location>
</feature>
<feature type="transmembrane region" description="Helical" evidence="7">
    <location>
        <begin position="289"/>
        <end position="308"/>
    </location>
</feature>
<evidence type="ECO:0000313" key="9">
    <source>
        <dbReference type="EMBL" id="ACM12881.1"/>
    </source>
</evidence>
<reference evidence="9 10" key="1">
    <citation type="journal article" date="2009" name="J. Bacteriol.">
        <title>Complete genome sequence of the extremophilic Bacillus cereus strain Q1 with industrial applications.</title>
        <authorList>
            <person name="Xiong Z."/>
            <person name="Jiang Y."/>
            <person name="Qi D."/>
            <person name="Lu H."/>
            <person name="Yang F."/>
            <person name="Yang J."/>
            <person name="Chen L."/>
            <person name="Sun L."/>
            <person name="Xu X."/>
            <person name="Xue Y."/>
            <person name="Zhu Y."/>
            <person name="Jin Q."/>
        </authorList>
    </citation>
    <scope>NUCLEOTIDE SEQUENCE [LARGE SCALE GENOMIC DNA]</scope>
    <source>
        <strain evidence="9 10">Q1</strain>
    </source>
</reference>
<feature type="transmembrane region" description="Helical" evidence="7">
    <location>
        <begin position="315"/>
        <end position="334"/>
    </location>
</feature>
<dbReference type="Gene3D" id="1.20.1250.20">
    <property type="entry name" value="MFS general substrate transporter like domains"/>
    <property type="match status" value="1"/>
</dbReference>
<evidence type="ECO:0000256" key="4">
    <source>
        <dbReference type="ARBA" id="ARBA00022692"/>
    </source>
</evidence>
<feature type="domain" description="Major facilitator superfamily (MFS) profile" evidence="8">
    <location>
        <begin position="38"/>
        <end position="427"/>
    </location>
</feature>
<dbReference type="HOGENOM" id="CLU_034180_13_1_9"/>
<dbReference type="KEGG" id="bcq:BCQ_2453"/>
<dbReference type="GO" id="GO:0022857">
    <property type="term" value="F:transmembrane transporter activity"/>
    <property type="evidence" value="ECO:0007669"/>
    <property type="project" value="InterPro"/>
</dbReference>
<feature type="transmembrane region" description="Helical" evidence="7">
    <location>
        <begin position="71"/>
        <end position="92"/>
    </location>
</feature>
<protein>
    <submittedName>
        <fullName evidence="9">Macrolide-efflux protein</fullName>
    </submittedName>
</protein>
<keyword evidence="6 7" id="KW-0472">Membrane</keyword>
<accession>B9J1U5</accession>
<dbReference type="Pfam" id="PF07690">
    <property type="entry name" value="MFS_1"/>
    <property type="match status" value="1"/>
</dbReference>
<dbReference type="GO" id="GO:0005886">
    <property type="term" value="C:plasma membrane"/>
    <property type="evidence" value="ECO:0007669"/>
    <property type="project" value="UniProtKB-SubCell"/>
</dbReference>
<feature type="transmembrane region" description="Helical" evidence="7">
    <location>
        <begin position="381"/>
        <end position="400"/>
    </location>
</feature>
<dbReference type="InterPro" id="IPR036259">
    <property type="entry name" value="MFS_trans_sf"/>
</dbReference>
<feature type="transmembrane region" description="Helical" evidence="7">
    <location>
        <begin position="104"/>
        <end position="125"/>
    </location>
</feature>
<evidence type="ECO:0000259" key="8">
    <source>
        <dbReference type="PROSITE" id="PS50850"/>
    </source>
</evidence>
<feature type="transmembrane region" description="Helical" evidence="7">
    <location>
        <begin position="406"/>
        <end position="425"/>
    </location>
</feature>
<evidence type="ECO:0000256" key="6">
    <source>
        <dbReference type="ARBA" id="ARBA00023136"/>
    </source>
</evidence>
<dbReference type="SUPFAM" id="SSF103473">
    <property type="entry name" value="MFS general substrate transporter"/>
    <property type="match status" value="1"/>
</dbReference>
<feature type="transmembrane region" description="Helical" evidence="7">
    <location>
        <begin position="41"/>
        <end position="65"/>
    </location>
</feature>
<feature type="transmembrane region" description="Helical" evidence="7">
    <location>
        <begin position="176"/>
        <end position="192"/>
    </location>
</feature>
<keyword evidence="3" id="KW-1003">Cell membrane</keyword>
<evidence type="ECO:0000256" key="5">
    <source>
        <dbReference type="ARBA" id="ARBA00022989"/>
    </source>
</evidence>
<evidence type="ECO:0000256" key="1">
    <source>
        <dbReference type="ARBA" id="ARBA00004651"/>
    </source>
</evidence>
<organism evidence="9 10">
    <name type="scientific">Bacillus cereus (strain Q1)</name>
    <dbReference type="NCBI Taxonomy" id="361100"/>
    <lineage>
        <taxon>Bacteria</taxon>
        <taxon>Bacillati</taxon>
        <taxon>Bacillota</taxon>
        <taxon>Bacilli</taxon>
        <taxon>Bacillales</taxon>
        <taxon>Bacillaceae</taxon>
        <taxon>Bacillus</taxon>
        <taxon>Bacillus cereus group</taxon>
    </lineage>
</organism>
<dbReference type="PANTHER" id="PTHR43266:SF2">
    <property type="entry name" value="MAJOR FACILITATOR SUPERFAMILY (MFS) PROFILE DOMAIN-CONTAINING PROTEIN"/>
    <property type="match status" value="1"/>
</dbReference>
<dbReference type="InterPro" id="IPR020846">
    <property type="entry name" value="MFS_dom"/>
</dbReference>
<evidence type="ECO:0000256" key="3">
    <source>
        <dbReference type="ARBA" id="ARBA00022475"/>
    </source>
</evidence>
<gene>
    <name evidence="9" type="ordered locus">BCQ_2453</name>
</gene>
<dbReference type="InterPro" id="IPR011701">
    <property type="entry name" value="MFS"/>
</dbReference>
<evidence type="ECO:0000256" key="7">
    <source>
        <dbReference type="SAM" id="Phobius"/>
    </source>
</evidence>
<keyword evidence="4 7" id="KW-0812">Transmembrane</keyword>